<evidence type="ECO:0000313" key="3">
    <source>
        <dbReference type="Proteomes" id="UP000019025"/>
    </source>
</evidence>
<dbReference type="Proteomes" id="UP000019025">
    <property type="component" value="Chromosome"/>
</dbReference>
<dbReference type="RefSeq" id="WP_025245211.1">
    <property type="nucleotide sequence ID" value="NZ_CP006568.1"/>
</dbReference>
<name>W0HMX5_9GAMM</name>
<feature type="compositionally biased region" description="Gly residues" evidence="1">
    <location>
        <begin position="152"/>
        <end position="168"/>
    </location>
</feature>
<evidence type="ECO:0000256" key="1">
    <source>
        <dbReference type="SAM" id="MobiDB-lite"/>
    </source>
</evidence>
<feature type="region of interest" description="Disordered" evidence="1">
    <location>
        <begin position="142"/>
        <end position="168"/>
    </location>
</feature>
<dbReference type="EMBL" id="CP006568">
    <property type="protein sequence ID" value="AHF73862.1"/>
    <property type="molecule type" value="Genomic_DNA"/>
</dbReference>
<dbReference type="Pfam" id="PF16463">
    <property type="entry name" value="Phage_TTP_13"/>
    <property type="match status" value="1"/>
</dbReference>
<dbReference type="HOGENOM" id="CLU_142761_0_0_6"/>
<dbReference type="AlphaFoldDB" id="W0HMX5"/>
<proteinExistence type="predicted"/>
<reference evidence="2 3" key="1">
    <citation type="journal article" date="2014" name="Genome Biol. Evol.">
        <title>Genome degeneration and adaptation in a nascent stage of symbiosis.</title>
        <authorList>
            <person name="Oakeson K.F."/>
            <person name="Gil R."/>
            <person name="Clayton A.L."/>
            <person name="Dunn D.M."/>
            <person name="von Niederhausern A.C."/>
            <person name="Hamil C."/>
            <person name="Aoyagi A."/>
            <person name="Duval B."/>
            <person name="Baca A."/>
            <person name="Silva F.J."/>
            <person name="Vallier A."/>
            <person name="Jackson D.G."/>
            <person name="Latorre A."/>
            <person name="Weiss R.B."/>
            <person name="Heddi A."/>
            <person name="Moya A."/>
            <person name="Dale C."/>
        </authorList>
    </citation>
    <scope>NUCLEOTIDE SEQUENCE [LARGE SCALE GENOMIC DNA]</scope>
    <source>
        <strain evidence="3">none</strain>
    </source>
</reference>
<dbReference type="STRING" id="2342.SOPEG_1849"/>
<dbReference type="eggNOG" id="ENOG502ZC2U">
    <property type="taxonomic scope" value="Bacteria"/>
</dbReference>
<dbReference type="InterPro" id="IPR032493">
    <property type="entry name" value="Phage_TTP_13"/>
</dbReference>
<keyword evidence="3" id="KW-1185">Reference proteome</keyword>
<sequence>MSTKTSPEYSTLPVGTVVKFGAVGAAVTAMKALRNCRAIGATGQIGGYIDCTTLIDTNKQFISDLPEGLEKSLVFLDNPEDPDFSAFLTAAQNRETVQFYIELPNKRTATMILALSGWEMNEISAPANEAIQITVKGKQNTLTWGTKTTPPSGGGSGGKGTGGAGEGV</sequence>
<evidence type="ECO:0008006" key="4">
    <source>
        <dbReference type="Google" id="ProtNLM"/>
    </source>
</evidence>
<organism evidence="2 3">
    <name type="scientific">Candidatus Sodalis pierantonii str. SOPE</name>
    <dbReference type="NCBI Taxonomy" id="2342"/>
    <lineage>
        <taxon>Bacteria</taxon>
        <taxon>Pseudomonadati</taxon>
        <taxon>Pseudomonadota</taxon>
        <taxon>Gammaproteobacteria</taxon>
        <taxon>Enterobacterales</taxon>
        <taxon>Bruguierivoracaceae</taxon>
        <taxon>Sodalis</taxon>
    </lineage>
</organism>
<evidence type="ECO:0000313" key="2">
    <source>
        <dbReference type="EMBL" id="AHF73862.1"/>
    </source>
</evidence>
<gene>
    <name evidence="2" type="ORF">SOPEG_1849</name>
</gene>
<protein>
    <recommendedName>
        <fullName evidence="4">Phage tail protein</fullName>
    </recommendedName>
</protein>
<dbReference type="KEGG" id="pes:SOPEG_1849"/>
<accession>W0HMX5</accession>